<dbReference type="CDD" id="cd03019">
    <property type="entry name" value="DsbA_DsbA"/>
    <property type="match status" value="1"/>
</dbReference>
<evidence type="ECO:0000256" key="5">
    <source>
        <dbReference type="PIRNR" id="PIRNR001488"/>
    </source>
</evidence>
<comment type="similarity">
    <text evidence="1">Belongs to the thioredoxin family. DsbA subfamily.</text>
</comment>
<comment type="caution">
    <text evidence="9">The sequence shown here is derived from an EMBL/GenBank/DDBJ whole genome shotgun (WGS) entry which is preliminary data.</text>
</comment>
<evidence type="ECO:0000256" key="1">
    <source>
        <dbReference type="ARBA" id="ARBA00005791"/>
    </source>
</evidence>
<keyword evidence="9" id="KW-0413">Isomerase</keyword>
<dbReference type="Pfam" id="PF01323">
    <property type="entry name" value="DSBA"/>
    <property type="match status" value="1"/>
</dbReference>
<keyword evidence="4" id="KW-0676">Redox-active center</keyword>
<keyword evidence="5" id="KW-0574">Periplasm</keyword>
<reference evidence="9 10" key="1">
    <citation type="journal article" date="2011" name="Front. Microbiol.">
        <title>Genomic signatures of strain selection and enhancement in Bacillus atrophaeus var. globigii, a historical biowarfare simulant.</title>
        <authorList>
            <person name="Gibbons H.S."/>
            <person name="Broomall S.M."/>
            <person name="McNew L.A."/>
            <person name="Daligault H."/>
            <person name="Chapman C."/>
            <person name="Bruce D."/>
            <person name="Karavis M."/>
            <person name="Krepps M."/>
            <person name="McGregor P.A."/>
            <person name="Hong C."/>
            <person name="Park K.H."/>
            <person name="Akmal A."/>
            <person name="Feldman A."/>
            <person name="Lin J.S."/>
            <person name="Chang W.E."/>
            <person name="Higgs B.W."/>
            <person name="Demirev P."/>
            <person name="Lindquist J."/>
            <person name="Liem A."/>
            <person name="Fochler E."/>
            <person name="Read T.D."/>
            <person name="Tapia R."/>
            <person name="Johnson S."/>
            <person name="Bishop-Lilly K.A."/>
            <person name="Detter C."/>
            <person name="Han C."/>
            <person name="Sozhamannan S."/>
            <person name="Rosenzweig C.N."/>
            <person name="Skowronski E.W."/>
        </authorList>
    </citation>
    <scope>NUCLEOTIDE SEQUENCE [LARGE SCALE GENOMIC DNA]</scope>
    <source>
        <strain evidence="9 10">Y4G10-17</strain>
    </source>
</reference>
<dbReference type="Gene3D" id="3.40.30.10">
    <property type="entry name" value="Glutaredoxin"/>
    <property type="match status" value="1"/>
</dbReference>
<name>A0A432WGL9_9GAMM</name>
<keyword evidence="10" id="KW-1185">Reference proteome</keyword>
<evidence type="ECO:0000256" key="3">
    <source>
        <dbReference type="ARBA" id="ARBA00023157"/>
    </source>
</evidence>
<dbReference type="AlphaFoldDB" id="A0A432WGL9"/>
<dbReference type="PROSITE" id="PS00194">
    <property type="entry name" value="THIOREDOXIN_1"/>
    <property type="match status" value="1"/>
</dbReference>
<comment type="subcellular location">
    <subcellularLocation>
        <location evidence="5">Periplasm</location>
    </subcellularLocation>
</comment>
<dbReference type="InterPro" id="IPR017937">
    <property type="entry name" value="Thioredoxin_CS"/>
</dbReference>
<dbReference type="InterPro" id="IPR023205">
    <property type="entry name" value="DsbA/DsbL"/>
</dbReference>
<evidence type="ECO:0000313" key="9">
    <source>
        <dbReference type="EMBL" id="RUO32950.1"/>
    </source>
</evidence>
<evidence type="ECO:0000259" key="8">
    <source>
        <dbReference type="Pfam" id="PF01323"/>
    </source>
</evidence>
<dbReference type="PANTHER" id="PTHR35891:SF3">
    <property type="entry name" value="THIOL:DISULFIDE INTERCHANGE PROTEIN DSBL"/>
    <property type="match status" value="1"/>
</dbReference>
<dbReference type="GO" id="GO:0016853">
    <property type="term" value="F:isomerase activity"/>
    <property type="evidence" value="ECO:0007669"/>
    <property type="project" value="UniProtKB-KW"/>
</dbReference>
<feature type="disulfide bond" description="Redox-active" evidence="6">
    <location>
        <begin position="55"/>
        <end position="58"/>
    </location>
</feature>
<evidence type="ECO:0000256" key="2">
    <source>
        <dbReference type="ARBA" id="ARBA00022729"/>
    </source>
</evidence>
<evidence type="ECO:0000256" key="7">
    <source>
        <dbReference type="SAM" id="SignalP"/>
    </source>
</evidence>
<feature type="chain" id="PRO_5019138697" description="Thiol:disulfide interchange protein" evidence="7">
    <location>
        <begin position="26"/>
        <end position="208"/>
    </location>
</feature>
<proteinExistence type="inferred from homology"/>
<evidence type="ECO:0000256" key="6">
    <source>
        <dbReference type="PIRSR" id="PIRSR001488-1"/>
    </source>
</evidence>
<dbReference type="EMBL" id="PIPO01000003">
    <property type="protein sequence ID" value="RUO32950.1"/>
    <property type="molecule type" value="Genomic_DNA"/>
</dbReference>
<sequence length="208" mass="24289">MRYLGSCIGMILVIQFTVWATSAQAEVFEEGVHYQELPGERSDTAQIIEFFSLYCGSCYQYQPFTAMIKDKWPGILTQQHVSSLTPSGFERSVQEAWAAARLLEVEQSFAERVFDLNFVQRRQVADQEQIYQVFNSLGIERERVEQILSSFQVRSLVRQMQLQEERFGVRGTPTFIVNQKYMMDYRGFRDSEDFFADYLALAEYLLNK</sequence>
<organism evidence="9 10">
    <name type="scientific">Aliidiomarina soli</name>
    <dbReference type="NCBI Taxonomy" id="1928574"/>
    <lineage>
        <taxon>Bacteria</taxon>
        <taxon>Pseudomonadati</taxon>
        <taxon>Pseudomonadota</taxon>
        <taxon>Gammaproteobacteria</taxon>
        <taxon>Alteromonadales</taxon>
        <taxon>Idiomarinaceae</taxon>
        <taxon>Aliidiomarina</taxon>
    </lineage>
</organism>
<dbReference type="InterPro" id="IPR050824">
    <property type="entry name" value="Thiol_disulfide_DsbA"/>
</dbReference>
<dbReference type="GO" id="GO:0016491">
    <property type="term" value="F:oxidoreductase activity"/>
    <property type="evidence" value="ECO:0007669"/>
    <property type="project" value="InterPro"/>
</dbReference>
<gene>
    <name evidence="9" type="ORF">CWE14_06795</name>
</gene>
<dbReference type="PIRSF" id="PIRSF001488">
    <property type="entry name" value="Tdi_protein"/>
    <property type="match status" value="1"/>
</dbReference>
<evidence type="ECO:0000313" key="10">
    <source>
        <dbReference type="Proteomes" id="UP000287823"/>
    </source>
</evidence>
<dbReference type="PANTHER" id="PTHR35891">
    <property type="entry name" value="THIOL:DISULFIDE INTERCHANGE PROTEIN DSBA"/>
    <property type="match status" value="1"/>
</dbReference>
<dbReference type="InterPro" id="IPR001853">
    <property type="entry name" value="DSBA-like_thioredoxin_dom"/>
</dbReference>
<keyword evidence="3 5" id="KW-1015">Disulfide bond</keyword>
<evidence type="ECO:0000256" key="4">
    <source>
        <dbReference type="ARBA" id="ARBA00023284"/>
    </source>
</evidence>
<dbReference type="Proteomes" id="UP000287823">
    <property type="component" value="Unassembled WGS sequence"/>
</dbReference>
<dbReference type="InterPro" id="IPR036249">
    <property type="entry name" value="Thioredoxin-like_sf"/>
</dbReference>
<feature type="domain" description="DSBA-like thioredoxin" evidence="8">
    <location>
        <begin position="46"/>
        <end position="199"/>
    </location>
</feature>
<accession>A0A432WGL9</accession>
<dbReference type="GO" id="GO:0042597">
    <property type="term" value="C:periplasmic space"/>
    <property type="evidence" value="ECO:0007669"/>
    <property type="project" value="UniProtKB-SubCell"/>
</dbReference>
<keyword evidence="2 7" id="KW-0732">Signal</keyword>
<protein>
    <recommendedName>
        <fullName evidence="5">Thiol:disulfide interchange protein</fullName>
    </recommendedName>
</protein>
<feature type="signal peptide" evidence="7">
    <location>
        <begin position="1"/>
        <end position="25"/>
    </location>
</feature>
<dbReference type="SUPFAM" id="SSF52833">
    <property type="entry name" value="Thioredoxin-like"/>
    <property type="match status" value="1"/>
</dbReference>